<gene>
    <name evidence="2" type="ORF">A1O5_07153</name>
</gene>
<reference evidence="2 3" key="1">
    <citation type="submission" date="2013-03" db="EMBL/GenBank/DDBJ databases">
        <title>The Genome Sequence of Cladophialophora psammophila CBS 110553.</title>
        <authorList>
            <consortium name="The Broad Institute Genomics Platform"/>
            <person name="Cuomo C."/>
            <person name="de Hoog S."/>
            <person name="Gorbushina A."/>
            <person name="Walker B."/>
            <person name="Young S.K."/>
            <person name="Zeng Q."/>
            <person name="Gargeya S."/>
            <person name="Fitzgerald M."/>
            <person name="Haas B."/>
            <person name="Abouelleil A."/>
            <person name="Allen A.W."/>
            <person name="Alvarado L."/>
            <person name="Arachchi H.M."/>
            <person name="Berlin A.M."/>
            <person name="Chapman S.B."/>
            <person name="Gainer-Dewar J."/>
            <person name="Goldberg J."/>
            <person name="Griggs A."/>
            <person name="Gujja S."/>
            <person name="Hansen M."/>
            <person name="Howarth C."/>
            <person name="Imamovic A."/>
            <person name="Ireland A."/>
            <person name="Larimer J."/>
            <person name="McCowan C."/>
            <person name="Murphy C."/>
            <person name="Pearson M."/>
            <person name="Poon T.W."/>
            <person name="Priest M."/>
            <person name="Roberts A."/>
            <person name="Saif S."/>
            <person name="Shea T."/>
            <person name="Sisk P."/>
            <person name="Sykes S."/>
            <person name="Wortman J."/>
            <person name="Nusbaum C."/>
            <person name="Birren B."/>
        </authorList>
    </citation>
    <scope>NUCLEOTIDE SEQUENCE [LARGE SCALE GENOMIC DNA]</scope>
    <source>
        <strain evidence="2 3">CBS 110553</strain>
    </source>
</reference>
<protein>
    <recommendedName>
        <fullName evidence="4">Methyltransferase domain-containing protein</fullName>
    </recommendedName>
</protein>
<keyword evidence="3" id="KW-1185">Reference proteome</keyword>
<dbReference type="Pfam" id="PF13489">
    <property type="entry name" value="Methyltransf_23"/>
    <property type="match status" value="1"/>
</dbReference>
<dbReference type="AlphaFoldDB" id="W9WYE1"/>
<dbReference type="RefSeq" id="XP_007745932.1">
    <property type="nucleotide sequence ID" value="XM_007747742.1"/>
</dbReference>
<proteinExistence type="predicted"/>
<comment type="caution">
    <text evidence="2">The sequence shown here is derived from an EMBL/GenBank/DDBJ whole genome shotgun (WGS) entry which is preliminary data.</text>
</comment>
<accession>W9WYE1</accession>
<dbReference type="GO" id="GO:0008168">
    <property type="term" value="F:methyltransferase activity"/>
    <property type="evidence" value="ECO:0007669"/>
    <property type="project" value="TreeGrafter"/>
</dbReference>
<evidence type="ECO:0000313" key="2">
    <source>
        <dbReference type="EMBL" id="EXJ70080.1"/>
    </source>
</evidence>
<dbReference type="PANTHER" id="PTHR43591">
    <property type="entry name" value="METHYLTRANSFERASE"/>
    <property type="match status" value="1"/>
</dbReference>
<dbReference type="eggNOG" id="ENOG502S6PS">
    <property type="taxonomic scope" value="Eukaryota"/>
</dbReference>
<dbReference type="OrthoDB" id="2013972at2759"/>
<evidence type="ECO:0000256" key="1">
    <source>
        <dbReference type="SAM" id="MobiDB-lite"/>
    </source>
</evidence>
<name>W9WYE1_9EURO</name>
<feature type="region of interest" description="Disordered" evidence="1">
    <location>
        <begin position="1"/>
        <end position="37"/>
    </location>
</feature>
<organism evidence="2 3">
    <name type="scientific">Cladophialophora psammophila CBS 110553</name>
    <dbReference type="NCBI Taxonomy" id="1182543"/>
    <lineage>
        <taxon>Eukaryota</taxon>
        <taxon>Fungi</taxon>
        <taxon>Dikarya</taxon>
        <taxon>Ascomycota</taxon>
        <taxon>Pezizomycotina</taxon>
        <taxon>Eurotiomycetes</taxon>
        <taxon>Chaetothyriomycetidae</taxon>
        <taxon>Chaetothyriales</taxon>
        <taxon>Herpotrichiellaceae</taxon>
        <taxon>Cladophialophora</taxon>
    </lineage>
</organism>
<dbReference type="EMBL" id="AMGX01000010">
    <property type="protein sequence ID" value="EXJ70080.1"/>
    <property type="molecule type" value="Genomic_DNA"/>
</dbReference>
<evidence type="ECO:0000313" key="3">
    <source>
        <dbReference type="Proteomes" id="UP000019471"/>
    </source>
</evidence>
<dbReference type="GeneID" id="19191859"/>
<dbReference type="HOGENOM" id="CLU_010595_0_2_1"/>
<evidence type="ECO:0008006" key="4">
    <source>
        <dbReference type="Google" id="ProtNLM"/>
    </source>
</evidence>
<dbReference type="Proteomes" id="UP000019471">
    <property type="component" value="Unassembled WGS sequence"/>
</dbReference>
<sequence length="348" mass="39748">MSVSGSDSALEAISDPVDDGNGPAVDETDSGYWDRDSTTQSVTASIYEYERRYNRTYHSFHRGKYLMPNDESEQDRIDINYHAVRLSLRNTLFFAPIPNPRAILDIGTGTGVWALDAGEAHPEAIVIGTDLSPIQPHFVPTNLSFEIADADEEWTFGHRFDLIHCRIMNDFTLRSWPHYFEQAMQWLTPGGWVECQESDYNRRSDDNTLPPNSRLSFWEREWTRGMEKTGLGGFCRPELVMEQMRNAGFVNVSCRRFKIPIGPWPKDSTLRQAGMCGLVNILDGIQGLSLKVFRELLEYSFEELESLLTDCRREARDRTIHSYWPLFVILGQKPIEEQTQAGAPAQTP</sequence>
<dbReference type="Gene3D" id="3.40.50.150">
    <property type="entry name" value="Vaccinia Virus protein VP39"/>
    <property type="match status" value="1"/>
</dbReference>
<dbReference type="CDD" id="cd02440">
    <property type="entry name" value="AdoMet_MTases"/>
    <property type="match status" value="1"/>
</dbReference>
<dbReference type="InterPro" id="IPR029063">
    <property type="entry name" value="SAM-dependent_MTases_sf"/>
</dbReference>
<dbReference type="STRING" id="1182543.W9WYE1"/>
<dbReference type="SUPFAM" id="SSF53335">
    <property type="entry name" value="S-adenosyl-L-methionine-dependent methyltransferases"/>
    <property type="match status" value="1"/>
</dbReference>
<dbReference type="PANTHER" id="PTHR43591:SF10">
    <property type="entry name" value="ABC TRANSMEMBRANE TYPE-1 DOMAIN-CONTAINING PROTEIN-RELATED"/>
    <property type="match status" value="1"/>
</dbReference>